<dbReference type="AlphaFoldDB" id="A0AAV5MB63"/>
<evidence type="ECO:0000256" key="5">
    <source>
        <dbReference type="ARBA" id="ARBA00023136"/>
    </source>
</evidence>
<sequence>MASTLLLVAVFVIDLIAFALAVAAEQRRSTASVQNEGSESERYCVYDKDIATSLGVASLLFLLVSQLVIMVATRCLCCGRAMRPSGSRAWAIVLFITSWVFFFLAEVCLLAGSVRNAHHTKYLGSKISCQVLRRGVFGAGAAFIVLTGIVSELYYVSHSKANDGQATYARDTGIRMGNL</sequence>
<evidence type="ECO:0000256" key="7">
    <source>
        <dbReference type="SAM" id="Phobius"/>
    </source>
</evidence>
<reference evidence="9 10" key="1">
    <citation type="journal article" date="2021" name="Commun. Biol.">
        <title>The genome of Shorea leprosula (Dipterocarpaceae) highlights the ecological relevance of drought in aseasonal tropical rainforests.</title>
        <authorList>
            <person name="Ng K.K.S."/>
            <person name="Kobayashi M.J."/>
            <person name="Fawcett J.A."/>
            <person name="Hatakeyama M."/>
            <person name="Paape T."/>
            <person name="Ng C.H."/>
            <person name="Ang C.C."/>
            <person name="Tnah L.H."/>
            <person name="Lee C.T."/>
            <person name="Nishiyama T."/>
            <person name="Sese J."/>
            <person name="O'Brien M.J."/>
            <person name="Copetti D."/>
            <person name="Mohd Noor M.I."/>
            <person name="Ong R.C."/>
            <person name="Putra M."/>
            <person name="Sireger I.Z."/>
            <person name="Indrioko S."/>
            <person name="Kosugi Y."/>
            <person name="Izuno A."/>
            <person name="Isagi Y."/>
            <person name="Lee S.L."/>
            <person name="Shimizu K.K."/>
        </authorList>
    </citation>
    <scope>NUCLEOTIDE SEQUENCE [LARGE SCALE GENOMIC DNA]</scope>
    <source>
        <strain evidence="9">214</strain>
    </source>
</reference>
<evidence type="ECO:0000313" key="10">
    <source>
        <dbReference type="Proteomes" id="UP001054252"/>
    </source>
</evidence>
<feature type="signal peptide" evidence="8">
    <location>
        <begin position="1"/>
        <end position="21"/>
    </location>
</feature>
<gene>
    <name evidence="9" type="ORF">SLEP1_g52894</name>
</gene>
<dbReference type="GO" id="GO:0012505">
    <property type="term" value="C:endomembrane system"/>
    <property type="evidence" value="ECO:0007669"/>
    <property type="project" value="UniProtKB-SubCell"/>
</dbReference>
<keyword evidence="10" id="KW-1185">Reference proteome</keyword>
<keyword evidence="4 7" id="KW-1133">Transmembrane helix</keyword>
<evidence type="ECO:0000313" key="9">
    <source>
        <dbReference type="EMBL" id="GKV45862.1"/>
    </source>
</evidence>
<feature type="transmembrane region" description="Helical" evidence="7">
    <location>
        <begin position="89"/>
        <end position="114"/>
    </location>
</feature>
<dbReference type="PANTHER" id="PTHR31769">
    <property type="entry name" value="OS07G0462200 PROTEIN-RELATED"/>
    <property type="match status" value="1"/>
</dbReference>
<feature type="transmembrane region" description="Helical" evidence="7">
    <location>
        <begin position="134"/>
        <end position="155"/>
    </location>
</feature>
<dbReference type="Proteomes" id="UP001054252">
    <property type="component" value="Unassembled WGS sequence"/>
</dbReference>
<dbReference type="Pfam" id="PF06749">
    <property type="entry name" value="DUF1218"/>
    <property type="match status" value="1"/>
</dbReference>
<organism evidence="9 10">
    <name type="scientific">Rubroshorea leprosula</name>
    <dbReference type="NCBI Taxonomy" id="152421"/>
    <lineage>
        <taxon>Eukaryota</taxon>
        <taxon>Viridiplantae</taxon>
        <taxon>Streptophyta</taxon>
        <taxon>Embryophyta</taxon>
        <taxon>Tracheophyta</taxon>
        <taxon>Spermatophyta</taxon>
        <taxon>Magnoliopsida</taxon>
        <taxon>eudicotyledons</taxon>
        <taxon>Gunneridae</taxon>
        <taxon>Pentapetalae</taxon>
        <taxon>rosids</taxon>
        <taxon>malvids</taxon>
        <taxon>Malvales</taxon>
        <taxon>Dipterocarpaceae</taxon>
        <taxon>Rubroshorea</taxon>
    </lineage>
</organism>
<evidence type="ECO:0000256" key="8">
    <source>
        <dbReference type="SAM" id="SignalP"/>
    </source>
</evidence>
<comment type="caution">
    <text evidence="9">The sequence shown here is derived from an EMBL/GenBank/DDBJ whole genome shotgun (WGS) entry which is preliminary data.</text>
</comment>
<comment type="subcellular location">
    <subcellularLocation>
        <location evidence="1">Endomembrane system</location>
        <topology evidence="1">Multi-pass membrane protein</topology>
    </subcellularLocation>
</comment>
<dbReference type="InterPro" id="IPR052222">
    <property type="entry name" value="DESIGUAL"/>
</dbReference>
<evidence type="ECO:0000256" key="1">
    <source>
        <dbReference type="ARBA" id="ARBA00004127"/>
    </source>
</evidence>
<name>A0AAV5MB63_9ROSI</name>
<dbReference type="InterPro" id="IPR009606">
    <property type="entry name" value="DEAL/Modifying_wall_lignin1/2"/>
</dbReference>
<keyword evidence="2 7" id="KW-0812">Transmembrane</keyword>
<protein>
    <submittedName>
        <fullName evidence="9">Uncharacterized protein</fullName>
    </submittedName>
</protein>
<evidence type="ECO:0000256" key="2">
    <source>
        <dbReference type="ARBA" id="ARBA00022692"/>
    </source>
</evidence>
<evidence type="ECO:0000256" key="6">
    <source>
        <dbReference type="ARBA" id="ARBA00029467"/>
    </source>
</evidence>
<evidence type="ECO:0000256" key="4">
    <source>
        <dbReference type="ARBA" id="ARBA00022989"/>
    </source>
</evidence>
<accession>A0AAV5MB63</accession>
<feature type="chain" id="PRO_5043663548" evidence="8">
    <location>
        <begin position="22"/>
        <end position="179"/>
    </location>
</feature>
<dbReference type="EMBL" id="BPVZ01000199">
    <property type="protein sequence ID" value="GKV45862.1"/>
    <property type="molecule type" value="Genomic_DNA"/>
</dbReference>
<proteinExistence type="inferred from homology"/>
<evidence type="ECO:0000256" key="3">
    <source>
        <dbReference type="ARBA" id="ARBA00022729"/>
    </source>
</evidence>
<comment type="similarity">
    <text evidence="6">Belongs to the DESIGUAL family.</text>
</comment>
<feature type="transmembrane region" description="Helical" evidence="7">
    <location>
        <begin position="56"/>
        <end position="77"/>
    </location>
</feature>
<keyword evidence="5 7" id="KW-0472">Membrane</keyword>
<keyword evidence="3 8" id="KW-0732">Signal</keyword>